<gene>
    <name evidence="3" type="ORF">OG327_10580</name>
</gene>
<evidence type="ECO:0000256" key="1">
    <source>
        <dbReference type="SAM" id="MobiDB-lite"/>
    </source>
</evidence>
<feature type="domain" description="Phytase-like" evidence="2">
    <location>
        <begin position="5"/>
        <end position="99"/>
    </location>
</feature>
<evidence type="ECO:0000259" key="2">
    <source>
        <dbReference type="Pfam" id="PF13449"/>
    </source>
</evidence>
<proteinExistence type="predicted"/>
<dbReference type="InterPro" id="IPR027372">
    <property type="entry name" value="Phytase-like_dom"/>
</dbReference>
<name>A0AAU2K4L7_9ACTN</name>
<evidence type="ECO:0000313" key="3">
    <source>
        <dbReference type="EMBL" id="WTU78664.1"/>
    </source>
</evidence>
<dbReference type="SUPFAM" id="SSF63829">
    <property type="entry name" value="Calcium-dependent phosphotriesterase"/>
    <property type="match status" value="1"/>
</dbReference>
<dbReference type="Pfam" id="PF13449">
    <property type="entry name" value="Phytase-like"/>
    <property type="match status" value="1"/>
</dbReference>
<dbReference type="AlphaFoldDB" id="A0AAU2K4L7"/>
<organism evidence="3">
    <name type="scientific">Streptomyces sp. NBC_00049</name>
    <dbReference type="NCBI Taxonomy" id="2903617"/>
    <lineage>
        <taxon>Bacteria</taxon>
        <taxon>Bacillati</taxon>
        <taxon>Actinomycetota</taxon>
        <taxon>Actinomycetes</taxon>
        <taxon>Kitasatosporales</taxon>
        <taxon>Streptomycetaceae</taxon>
        <taxon>Streptomyces</taxon>
    </lineage>
</organism>
<reference evidence="3" key="1">
    <citation type="submission" date="2022-10" db="EMBL/GenBank/DDBJ databases">
        <title>The complete genomes of actinobacterial strains from the NBC collection.</title>
        <authorList>
            <person name="Joergensen T.S."/>
            <person name="Alvarez Arevalo M."/>
            <person name="Sterndorff E.B."/>
            <person name="Faurdal D."/>
            <person name="Vuksanovic O."/>
            <person name="Mourched A.-S."/>
            <person name="Charusanti P."/>
            <person name="Shaw S."/>
            <person name="Blin K."/>
            <person name="Weber T."/>
        </authorList>
    </citation>
    <scope>NUCLEOTIDE SEQUENCE</scope>
    <source>
        <strain evidence="3">NBC_00049</strain>
    </source>
</reference>
<feature type="compositionally biased region" description="Low complexity" evidence="1">
    <location>
        <begin position="87"/>
        <end position="115"/>
    </location>
</feature>
<accession>A0AAU2K4L7</accession>
<protein>
    <submittedName>
        <fullName evidence="3">Esterase-like activity of phytase family protein</fullName>
    </submittedName>
</protein>
<feature type="region of interest" description="Disordered" evidence="1">
    <location>
        <begin position="82"/>
        <end position="115"/>
    </location>
</feature>
<dbReference type="EMBL" id="CP108264">
    <property type="protein sequence ID" value="WTU78664.1"/>
    <property type="molecule type" value="Genomic_DNA"/>
</dbReference>
<sequence>MADGAGKALDSEGIVVDRDGSYLVTDEFAPAIRRHGRNGEVSATLPVPDGFRLAPQGRATANQTFESLTLVPGGHALVAGVEGAGTGSSSWAASTPTRSTRGTASSSSPRPATAG</sequence>